<sequence length="182" mass="21101">MCRSGTCNGNVKMHITAWANCNERIYNVTGSRNLAGIRTYTTCGTPFVKSWWEECDKSILITPTTTVKYTVCPRHRNRVDYVQGHEVCFICLLPWLVHLIWTQVKPREKLPFLRSWKEMRGPQISYAWVIHAELNVVHSFIRMLEIVGIFLSMFTNDCFTPNFFRTFQIVIAALSSFFHGGS</sequence>
<organism evidence="1 2">
    <name type="scientific">Aspergillus brasiliensis (strain CBS 101740 / IMI 381727 / IBT 21946)</name>
    <dbReference type="NCBI Taxonomy" id="767769"/>
    <lineage>
        <taxon>Eukaryota</taxon>
        <taxon>Fungi</taxon>
        <taxon>Dikarya</taxon>
        <taxon>Ascomycota</taxon>
        <taxon>Pezizomycotina</taxon>
        <taxon>Eurotiomycetes</taxon>
        <taxon>Eurotiomycetidae</taxon>
        <taxon>Eurotiales</taxon>
        <taxon>Aspergillaceae</taxon>
        <taxon>Aspergillus</taxon>
        <taxon>Aspergillus subgen. Circumdati</taxon>
    </lineage>
</organism>
<proteinExistence type="predicted"/>
<dbReference type="EMBL" id="KV878688">
    <property type="protein sequence ID" value="OJJ69712.1"/>
    <property type="molecule type" value="Genomic_DNA"/>
</dbReference>
<evidence type="ECO:0000313" key="2">
    <source>
        <dbReference type="Proteomes" id="UP000184499"/>
    </source>
</evidence>
<dbReference type="RefSeq" id="XP_067476961.1">
    <property type="nucleotide sequence ID" value="XM_067622525.1"/>
</dbReference>
<gene>
    <name evidence="1" type="ORF">ASPBRDRAFT_285633</name>
</gene>
<accession>A0A1L9UDG0</accession>
<keyword evidence="2" id="KW-1185">Reference proteome</keyword>
<evidence type="ECO:0000313" key="1">
    <source>
        <dbReference type="EMBL" id="OJJ69712.1"/>
    </source>
</evidence>
<dbReference type="AlphaFoldDB" id="A0A1L9UDG0"/>
<reference evidence="2" key="1">
    <citation type="journal article" date="2017" name="Genome Biol.">
        <title>Comparative genomics reveals high biological diversity and specific adaptations in the industrially and medically important fungal genus Aspergillus.</title>
        <authorList>
            <person name="de Vries R.P."/>
            <person name="Riley R."/>
            <person name="Wiebenga A."/>
            <person name="Aguilar-Osorio G."/>
            <person name="Amillis S."/>
            <person name="Uchima C.A."/>
            <person name="Anderluh G."/>
            <person name="Asadollahi M."/>
            <person name="Askin M."/>
            <person name="Barry K."/>
            <person name="Battaglia E."/>
            <person name="Bayram O."/>
            <person name="Benocci T."/>
            <person name="Braus-Stromeyer S.A."/>
            <person name="Caldana C."/>
            <person name="Canovas D."/>
            <person name="Cerqueira G.C."/>
            <person name="Chen F."/>
            <person name="Chen W."/>
            <person name="Choi C."/>
            <person name="Clum A."/>
            <person name="Dos Santos R.A."/>
            <person name="Damasio A.R."/>
            <person name="Diallinas G."/>
            <person name="Emri T."/>
            <person name="Fekete E."/>
            <person name="Flipphi M."/>
            <person name="Freyberg S."/>
            <person name="Gallo A."/>
            <person name="Gournas C."/>
            <person name="Habgood R."/>
            <person name="Hainaut M."/>
            <person name="Harispe M.L."/>
            <person name="Henrissat B."/>
            <person name="Hilden K.S."/>
            <person name="Hope R."/>
            <person name="Hossain A."/>
            <person name="Karabika E."/>
            <person name="Karaffa L."/>
            <person name="Karanyi Z."/>
            <person name="Krasevec N."/>
            <person name="Kuo A."/>
            <person name="Kusch H."/>
            <person name="LaButti K."/>
            <person name="Lagendijk E.L."/>
            <person name="Lapidus A."/>
            <person name="Levasseur A."/>
            <person name="Lindquist E."/>
            <person name="Lipzen A."/>
            <person name="Logrieco A.F."/>
            <person name="MacCabe A."/>
            <person name="Maekelae M.R."/>
            <person name="Malavazi I."/>
            <person name="Melin P."/>
            <person name="Meyer V."/>
            <person name="Mielnichuk N."/>
            <person name="Miskei M."/>
            <person name="Molnar A.P."/>
            <person name="Mule G."/>
            <person name="Ngan C.Y."/>
            <person name="Orejas M."/>
            <person name="Orosz E."/>
            <person name="Ouedraogo J.P."/>
            <person name="Overkamp K.M."/>
            <person name="Park H.-S."/>
            <person name="Perrone G."/>
            <person name="Piumi F."/>
            <person name="Punt P.J."/>
            <person name="Ram A.F."/>
            <person name="Ramon A."/>
            <person name="Rauscher S."/>
            <person name="Record E."/>
            <person name="Riano-Pachon D.M."/>
            <person name="Robert V."/>
            <person name="Roehrig J."/>
            <person name="Ruller R."/>
            <person name="Salamov A."/>
            <person name="Salih N.S."/>
            <person name="Samson R.A."/>
            <person name="Sandor E."/>
            <person name="Sanguinetti M."/>
            <person name="Schuetze T."/>
            <person name="Sepcic K."/>
            <person name="Shelest E."/>
            <person name="Sherlock G."/>
            <person name="Sophianopoulou V."/>
            <person name="Squina F.M."/>
            <person name="Sun H."/>
            <person name="Susca A."/>
            <person name="Todd R.B."/>
            <person name="Tsang A."/>
            <person name="Unkles S.E."/>
            <person name="van de Wiele N."/>
            <person name="van Rossen-Uffink D."/>
            <person name="Oliveira J.V."/>
            <person name="Vesth T.C."/>
            <person name="Visser J."/>
            <person name="Yu J.-H."/>
            <person name="Zhou M."/>
            <person name="Andersen M.R."/>
            <person name="Archer D.B."/>
            <person name="Baker S.E."/>
            <person name="Benoit I."/>
            <person name="Brakhage A.A."/>
            <person name="Braus G.H."/>
            <person name="Fischer R."/>
            <person name="Frisvad J.C."/>
            <person name="Goldman G.H."/>
            <person name="Houbraken J."/>
            <person name="Oakley B."/>
            <person name="Pocsi I."/>
            <person name="Scazzocchio C."/>
            <person name="Seiboth B."/>
            <person name="vanKuyk P.A."/>
            <person name="Wortman J."/>
            <person name="Dyer P.S."/>
            <person name="Grigoriev I.V."/>
        </authorList>
    </citation>
    <scope>NUCLEOTIDE SEQUENCE [LARGE SCALE GENOMIC DNA]</scope>
    <source>
        <strain evidence="2">CBS 101740 / IMI 381727 / IBT 21946</strain>
    </source>
</reference>
<name>A0A1L9UDG0_ASPBC</name>
<dbReference type="Proteomes" id="UP000184499">
    <property type="component" value="Unassembled WGS sequence"/>
</dbReference>
<dbReference type="GeneID" id="93575013"/>
<protein>
    <submittedName>
        <fullName evidence="1">Uncharacterized protein</fullName>
    </submittedName>
</protein>
<dbReference type="VEuPathDB" id="FungiDB:ASPBRDRAFT_285633"/>